<dbReference type="Proteomes" id="UP000030680">
    <property type="component" value="Unassembled WGS sequence"/>
</dbReference>
<accession>M2XW82</accession>
<gene>
    <name evidence="2" type="ORF">Gasu_46820</name>
</gene>
<dbReference type="InterPro" id="IPR000572">
    <property type="entry name" value="OxRdtase_Mopterin-bd_dom"/>
</dbReference>
<dbReference type="AlphaFoldDB" id="M2XW82"/>
<dbReference type="KEGG" id="gsl:Gasu_46820"/>
<dbReference type="InterPro" id="IPR036374">
    <property type="entry name" value="OxRdtase_Mopterin-bd_sf"/>
</dbReference>
<dbReference type="Pfam" id="PF00174">
    <property type="entry name" value="Oxidored_molyb"/>
    <property type="match status" value="1"/>
</dbReference>
<dbReference type="EMBL" id="KB454527">
    <property type="protein sequence ID" value="EME27863.1"/>
    <property type="molecule type" value="Genomic_DNA"/>
</dbReference>
<evidence type="ECO:0000313" key="2">
    <source>
        <dbReference type="EMBL" id="EME27863.1"/>
    </source>
</evidence>
<feature type="domain" description="Oxidoreductase molybdopterin-binding" evidence="1">
    <location>
        <begin position="33"/>
        <end position="176"/>
    </location>
</feature>
<dbReference type="Gramene" id="EME27863">
    <property type="protein sequence ID" value="EME27863"/>
    <property type="gene ID" value="Gasu_46820"/>
</dbReference>
<proteinExistence type="predicted"/>
<dbReference type="GeneID" id="17086743"/>
<protein>
    <submittedName>
        <fullName evidence="2">Oxidoreductase molybdopterin binding / sulfite oxidase</fullName>
    </submittedName>
</protein>
<name>M2XW82_GALSU</name>
<dbReference type="PANTHER" id="PTHR19372:SF7">
    <property type="entry name" value="SULFITE OXIDASE, MITOCHONDRIAL"/>
    <property type="match status" value="1"/>
</dbReference>
<sequence>MDFSCLPRMITSWKELFFLSHSAVIPNFPEGISGWKLYLQGGIRGKESEIEPVTIQEIISKLPVREKEFTLLCIGATDSWSAIGNAIWTGVTVLEIIQMRNLHWTTDCDYVEMKGRDGYIASIPLENLDNLWLVWKMNGQWLSPEHGFPVRIIATSYYGTKNVKWIEKIEFLSQAQHQKDIFELQGWPAEHRIRPVSFIYYPGQFSRIAGSKGKSTLRITGIAYCGSQEVQNVSVAYDRVYGDYRDWKSQYSGKIFENVSWIAAEIVRRGTVDVWSLWKIDISHEWKGVFQVFSKVQCVNGMATDETWTNDLGGWHGSWPLSSKTIPFYFYVGFRREGIFSSSKPKNSYFELLPWFTTRNATYPSLHNMHNSGFYEILLDILSSE</sequence>
<evidence type="ECO:0000313" key="3">
    <source>
        <dbReference type="Proteomes" id="UP000030680"/>
    </source>
</evidence>
<dbReference type="SUPFAM" id="SSF56524">
    <property type="entry name" value="Oxidoreductase molybdopterin-binding domain"/>
    <property type="match status" value="1"/>
</dbReference>
<dbReference type="OrthoDB" id="10051395at2759"/>
<organism evidence="2 3">
    <name type="scientific">Galdieria sulphuraria</name>
    <name type="common">Red alga</name>
    <dbReference type="NCBI Taxonomy" id="130081"/>
    <lineage>
        <taxon>Eukaryota</taxon>
        <taxon>Rhodophyta</taxon>
        <taxon>Bangiophyceae</taxon>
        <taxon>Galdieriales</taxon>
        <taxon>Galdieriaceae</taxon>
        <taxon>Galdieria</taxon>
    </lineage>
</organism>
<dbReference type="GO" id="GO:0043546">
    <property type="term" value="F:molybdopterin cofactor binding"/>
    <property type="evidence" value="ECO:0007669"/>
    <property type="project" value="TreeGrafter"/>
</dbReference>
<evidence type="ECO:0000259" key="1">
    <source>
        <dbReference type="Pfam" id="PF00174"/>
    </source>
</evidence>
<dbReference type="PANTHER" id="PTHR19372">
    <property type="entry name" value="SULFITE REDUCTASE"/>
    <property type="match status" value="1"/>
</dbReference>
<dbReference type="GO" id="GO:0020037">
    <property type="term" value="F:heme binding"/>
    <property type="evidence" value="ECO:0007669"/>
    <property type="project" value="TreeGrafter"/>
</dbReference>
<dbReference type="CDD" id="cd00321">
    <property type="entry name" value="SO_family_Moco"/>
    <property type="match status" value="1"/>
</dbReference>
<dbReference type="eggNOG" id="KOG0535">
    <property type="taxonomic scope" value="Eukaryota"/>
</dbReference>
<reference evidence="3" key="1">
    <citation type="journal article" date="2013" name="Science">
        <title>Gene transfer from bacteria and archaea facilitated evolution of an extremophilic eukaryote.</title>
        <authorList>
            <person name="Schonknecht G."/>
            <person name="Chen W.H."/>
            <person name="Ternes C.M."/>
            <person name="Barbier G.G."/>
            <person name="Shrestha R.P."/>
            <person name="Stanke M."/>
            <person name="Brautigam A."/>
            <person name="Baker B.J."/>
            <person name="Banfield J.F."/>
            <person name="Garavito R.M."/>
            <person name="Carr K."/>
            <person name="Wilkerson C."/>
            <person name="Rensing S.A."/>
            <person name="Gagneul D."/>
            <person name="Dickenson N.E."/>
            <person name="Oesterhelt C."/>
            <person name="Lercher M.J."/>
            <person name="Weber A.P."/>
        </authorList>
    </citation>
    <scope>NUCLEOTIDE SEQUENCE [LARGE SCALE GENOMIC DNA]</scope>
    <source>
        <strain evidence="3">074W</strain>
    </source>
</reference>
<dbReference type="Gene3D" id="3.90.420.10">
    <property type="entry name" value="Oxidoreductase, molybdopterin-binding domain"/>
    <property type="match status" value="1"/>
</dbReference>
<dbReference type="RefSeq" id="XP_005704383.1">
    <property type="nucleotide sequence ID" value="XM_005704326.1"/>
</dbReference>
<dbReference type="GO" id="GO:0008482">
    <property type="term" value="F:sulfite oxidase activity"/>
    <property type="evidence" value="ECO:0007669"/>
    <property type="project" value="TreeGrafter"/>
</dbReference>
<dbReference type="GO" id="GO:0006790">
    <property type="term" value="P:sulfur compound metabolic process"/>
    <property type="evidence" value="ECO:0007669"/>
    <property type="project" value="TreeGrafter"/>
</dbReference>
<dbReference type="STRING" id="130081.M2XW82"/>
<keyword evidence="3" id="KW-1185">Reference proteome</keyword>